<dbReference type="Proteomes" id="UP001195483">
    <property type="component" value="Unassembled WGS sequence"/>
</dbReference>
<proteinExistence type="predicted"/>
<keyword evidence="1" id="KW-0732">Signal</keyword>
<evidence type="ECO:0000313" key="2">
    <source>
        <dbReference type="EMBL" id="KAK3591208.1"/>
    </source>
</evidence>
<organism evidence="2 3">
    <name type="scientific">Potamilus streckersoni</name>
    <dbReference type="NCBI Taxonomy" id="2493646"/>
    <lineage>
        <taxon>Eukaryota</taxon>
        <taxon>Metazoa</taxon>
        <taxon>Spiralia</taxon>
        <taxon>Lophotrochozoa</taxon>
        <taxon>Mollusca</taxon>
        <taxon>Bivalvia</taxon>
        <taxon>Autobranchia</taxon>
        <taxon>Heteroconchia</taxon>
        <taxon>Palaeoheterodonta</taxon>
        <taxon>Unionida</taxon>
        <taxon>Unionoidea</taxon>
        <taxon>Unionidae</taxon>
        <taxon>Ambleminae</taxon>
        <taxon>Lampsilini</taxon>
        <taxon>Potamilus</taxon>
    </lineage>
</organism>
<dbReference type="AlphaFoldDB" id="A0AAE0VUJ6"/>
<comment type="caution">
    <text evidence="2">The sequence shown here is derived from an EMBL/GenBank/DDBJ whole genome shotgun (WGS) entry which is preliminary data.</text>
</comment>
<evidence type="ECO:0000313" key="3">
    <source>
        <dbReference type="Proteomes" id="UP001195483"/>
    </source>
</evidence>
<feature type="chain" id="PRO_5042228676" description="C-type lectin domain-containing protein" evidence="1">
    <location>
        <begin position="21"/>
        <end position="91"/>
    </location>
</feature>
<keyword evidence="3" id="KW-1185">Reference proteome</keyword>
<reference evidence="2" key="3">
    <citation type="submission" date="2023-05" db="EMBL/GenBank/DDBJ databases">
        <authorList>
            <person name="Smith C.H."/>
        </authorList>
    </citation>
    <scope>NUCLEOTIDE SEQUENCE</scope>
    <source>
        <strain evidence="2">CHS0354</strain>
        <tissue evidence="2">Mantle</tissue>
    </source>
</reference>
<gene>
    <name evidence="2" type="ORF">CHS0354_003838</name>
</gene>
<accession>A0AAE0VUJ6</accession>
<evidence type="ECO:0008006" key="4">
    <source>
        <dbReference type="Google" id="ProtNLM"/>
    </source>
</evidence>
<reference evidence="2" key="1">
    <citation type="journal article" date="2021" name="Genome Biol. Evol.">
        <title>A High-Quality Reference Genome for a Parasitic Bivalve with Doubly Uniparental Inheritance (Bivalvia: Unionida).</title>
        <authorList>
            <person name="Smith C.H."/>
        </authorList>
    </citation>
    <scope>NUCLEOTIDE SEQUENCE</scope>
    <source>
        <strain evidence="2">CHS0354</strain>
    </source>
</reference>
<evidence type="ECO:0000256" key="1">
    <source>
        <dbReference type="SAM" id="SignalP"/>
    </source>
</evidence>
<reference evidence="2" key="2">
    <citation type="journal article" date="2021" name="Genome Biol. Evol.">
        <title>Developing a high-quality reference genome for a parasitic bivalve with doubly uniparental inheritance (Bivalvia: Unionida).</title>
        <authorList>
            <person name="Smith C.H."/>
        </authorList>
    </citation>
    <scope>NUCLEOTIDE SEQUENCE</scope>
    <source>
        <strain evidence="2">CHS0354</strain>
        <tissue evidence="2">Mantle</tissue>
    </source>
</reference>
<dbReference type="EMBL" id="JAEAOA010000299">
    <property type="protein sequence ID" value="KAK3591208.1"/>
    <property type="molecule type" value="Genomic_DNA"/>
</dbReference>
<name>A0AAE0VUJ6_9BIVA</name>
<feature type="signal peptide" evidence="1">
    <location>
        <begin position="1"/>
        <end position="20"/>
    </location>
</feature>
<sequence>MTSNVICKVIILLCCSVCVASVHSPGNFFFGNQTGWNLAWKVCHENQTRLPNVKVSESGLELADTVHRELNECFWIGALYELTNYTCNYFS</sequence>
<protein>
    <recommendedName>
        <fullName evidence="4">C-type lectin domain-containing protein</fullName>
    </recommendedName>
</protein>